<dbReference type="GO" id="GO:0006168">
    <property type="term" value="P:adenine salvage"/>
    <property type="evidence" value="ECO:0007669"/>
    <property type="project" value="InterPro"/>
</dbReference>
<dbReference type="UniPathway" id="UPA00588">
    <property type="reaction ID" value="UER00646"/>
</dbReference>
<comment type="catalytic activity">
    <reaction evidence="1 11">
        <text>AMP + diphosphate = 5-phospho-alpha-D-ribose 1-diphosphate + adenine</text>
        <dbReference type="Rhea" id="RHEA:16609"/>
        <dbReference type="ChEBI" id="CHEBI:16708"/>
        <dbReference type="ChEBI" id="CHEBI:33019"/>
        <dbReference type="ChEBI" id="CHEBI:58017"/>
        <dbReference type="ChEBI" id="CHEBI:456215"/>
        <dbReference type="EC" id="2.4.2.7"/>
    </reaction>
</comment>
<dbReference type="Proteomes" id="UP000217215">
    <property type="component" value="Chromosome"/>
</dbReference>
<dbReference type="InterPro" id="IPR000836">
    <property type="entry name" value="PRTase_dom"/>
</dbReference>
<dbReference type="GO" id="GO:0002055">
    <property type="term" value="F:adenine binding"/>
    <property type="evidence" value="ECO:0007669"/>
    <property type="project" value="TreeGrafter"/>
</dbReference>
<dbReference type="NCBIfam" id="NF002636">
    <property type="entry name" value="PRK02304.1-5"/>
    <property type="match status" value="1"/>
</dbReference>
<dbReference type="FunFam" id="3.40.50.2020:FF:000021">
    <property type="entry name" value="Adenine phosphoribosyltransferase"/>
    <property type="match status" value="1"/>
</dbReference>
<evidence type="ECO:0000256" key="10">
    <source>
        <dbReference type="ARBA" id="ARBA00022726"/>
    </source>
</evidence>
<keyword evidence="8 11" id="KW-0328">Glycosyltransferase</keyword>
<feature type="domain" description="Phosphoribosyltransferase" evidence="12">
    <location>
        <begin position="52"/>
        <end position="153"/>
    </location>
</feature>
<evidence type="ECO:0000256" key="4">
    <source>
        <dbReference type="ARBA" id="ARBA00004659"/>
    </source>
</evidence>
<comment type="similarity">
    <text evidence="5 11">Belongs to the purine/pyrimidine phosphoribosyltransferase family.</text>
</comment>
<dbReference type="GO" id="GO:0044209">
    <property type="term" value="P:AMP salvage"/>
    <property type="evidence" value="ECO:0007669"/>
    <property type="project" value="UniProtKB-UniRule"/>
</dbReference>
<dbReference type="EMBL" id="CP016773">
    <property type="protein sequence ID" value="ASY16625.1"/>
    <property type="molecule type" value="Genomic_DNA"/>
</dbReference>
<name>A0A249KIU4_9ACTN</name>
<keyword evidence="14" id="KW-1185">Reference proteome</keyword>
<evidence type="ECO:0000256" key="6">
    <source>
        <dbReference type="ARBA" id="ARBA00011893"/>
    </source>
</evidence>
<evidence type="ECO:0000256" key="3">
    <source>
        <dbReference type="ARBA" id="ARBA00004496"/>
    </source>
</evidence>
<evidence type="ECO:0000256" key="8">
    <source>
        <dbReference type="ARBA" id="ARBA00022676"/>
    </source>
</evidence>
<dbReference type="KEGG" id="psuf:A1sIA56_03355"/>
<dbReference type="HAMAP" id="MF_00004">
    <property type="entry name" value="Aden_phosphoribosyltr"/>
    <property type="match status" value="1"/>
</dbReference>
<dbReference type="EC" id="2.4.2.7" evidence="6 11"/>
<dbReference type="GO" id="GO:0006166">
    <property type="term" value="P:purine ribonucleoside salvage"/>
    <property type="evidence" value="ECO:0007669"/>
    <property type="project" value="UniProtKB-UniRule"/>
</dbReference>
<evidence type="ECO:0000256" key="2">
    <source>
        <dbReference type="ARBA" id="ARBA00003968"/>
    </source>
</evidence>
<dbReference type="NCBIfam" id="TIGR01090">
    <property type="entry name" value="apt"/>
    <property type="match status" value="1"/>
</dbReference>
<reference evidence="13 14" key="1">
    <citation type="submission" date="2016-07" db="EMBL/GenBank/DDBJ databases">
        <title>High microdiversification within the ubiquitous acI lineage of Actinobacteria.</title>
        <authorList>
            <person name="Neuenschwander S.M."/>
            <person name="Salcher M."/>
            <person name="Ghai R."/>
            <person name="Pernthaler J."/>
        </authorList>
    </citation>
    <scope>NUCLEOTIDE SEQUENCE [LARGE SCALE GENOMIC DNA]</scope>
    <source>
        <strain evidence="13">MMS-IA-56</strain>
    </source>
</reference>
<dbReference type="GO" id="GO:0003999">
    <property type="term" value="F:adenine phosphoribosyltransferase activity"/>
    <property type="evidence" value="ECO:0007669"/>
    <property type="project" value="UniProtKB-UniRule"/>
</dbReference>
<dbReference type="SUPFAM" id="SSF53271">
    <property type="entry name" value="PRTase-like"/>
    <property type="match status" value="1"/>
</dbReference>
<comment type="function">
    <text evidence="2 11">Catalyzes a salvage reaction resulting in the formation of AMP, that is energically less costly than de novo synthesis.</text>
</comment>
<evidence type="ECO:0000256" key="11">
    <source>
        <dbReference type="HAMAP-Rule" id="MF_00004"/>
    </source>
</evidence>
<dbReference type="Pfam" id="PF00156">
    <property type="entry name" value="Pribosyltran"/>
    <property type="match status" value="1"/>
</dbReference>
<dbReference type="PANTHER" id="PTHR32315">
    <property type="entry name" value="ADENINE PHOSPHORIBOSYLTRANSFERASE"/>
    <property type="match status" value="1"/>
</dbReference>
<keyword evidence="10 11" id="KW-0660">Purine salvage</keyword>
<proteinExistence type="inferred from homology"/>
<dbReference type="PANTHER" id="PTHR32315:SF3">
    <property type="entry name" value="ADENINE PHOSPHORIBOSYLTRANSFERASE"/>
    <property type="match status" value="1"/>
</dbReference>
<dbReference type="Gene3D" id="3.40.50.2020">
    <property type="match status" value="1"/>
</dbReference>
<dbReference type="AlphaFoldDB" id="A0A249KIU4"/>
<dbReference type="InterPro" id="IPR005764">
    <property type="entry name" value="Ade_phspho_trans"/>
</dbReference>
<dbReference type="InterPro" id="IPR029057">
    <property type="entry name" value="PRTase-like"/>
</dbReference>
<evidence type="ECO:0000256" key="7">
    <source>
        <dbReference type="ARBA" id="ARBA00022490"/>
    </source>
</evidence>
<evidence type="ECO:0000256" key="5">
    <source>
        <dbReference type="ARBA" id="ARBA00008391"/>
    </source>
</evidence>
<comment type="subcellular location">
    <subcellularLocation>
        <location evidence="3 11">Cytoplasm</location>
    </subcellularLocation>
</comment>
<dbReference type="CDD" id="cd06223">
    <property type="entry name" value="PRTases_typeI"/>
    <property type="match status" value="1"/>
</dbReference>
<comment type="pathway">
    <text evidence="4 11">Purine metabolism; AMP biosynthesis via salvage pathway; AMP from adenine: step 1/1.</text>
</comment>
<gene>
    <name evidence="11" type="primary">apt</name>
    <name evidence="13" type="ORF">A1sIA56_03355</name>
</gene>
<evidence type="ECO:0000256" key="9">
    <source>
        <dbReference type="ARBA" id="ARBA00022679"/>
    </source>
</evidence>
<evidence type="ECO:0000313" key="13">
    <source>
        <dbReference type="EMBL" id="ASY16625.1"/>
    </source>
</evidence>
<dbReference type="NCBIfam" id="NF002634">
    <property type="entry name" value="PRK02304.1-3"/>
    <property type="match status" value="1"/>
</dbReference>
<accession>A0A249KIU4</accession>
<comment type="subunit">
    <text evidence="11">Homodimer.</text>
</comment>
<dbReference type="GO" id="GO:0005737">
    <property type="term" value="C:cytoplasm"/>
    <property type="evidence" value="ECO:0007669"/>
    <property type="project" value="UniProtKB-SubCell"/>
</dbReference>
<protein>
    <recommendedName>
        <fullName evidence="6 11">Adenine phosphoribosyltransferase</fullName>
        <shortName evidence="11">APRT</shortName>
        <ecNumber evidence="6 11">2.4.2.7</ecNumber>
    </recommendedName>
</protein>
<keyword evidence="9 11" id="KW-0808">Transferase</keyword>
<evidence type="ECO:0000313" key="14">
    <source>
        <dbReference type="Proteomes" id="UP000217215"/>
    </source>
</evidence>
<keyword evidence="7 11" id="KW-0963">Cytoplasm</keyword>
<sequence>MMDLGRALSLIRPIPDYPKPGILFQDITPLLANPEAFHRVISEIASLDAQSEIAAGIEARGFIFASAVALQKKIGFVPVRKKGKLPSATYSRSYGLEYGVDEIEIHQDALTPGCKVTLIDDVLATGGTLEAAVALIADAGGVVSSIVVLLEIASLEGRTRIEKIAPDVPLHALVTI</sequence>
<evidence type="ECO:0000259" key="12">
    <source>
        <dbReference type="Pfam" id="PF00156"/>
    </source>
</evidence>
<evidence type="ECO:0000256" key="1">
    <source>
        <dbReference type="ARBA" id="ARBA00000868"/>
    </source>
</evidence>
<organism evidence="13 14">
    <name type="scientific">Candidatus Planktophila sulfonica</name>
    <dbReference type="NCBI Taxonomy" id="1884904"/>
    <lineage>
        <taxon>Bacteria</taxon>
        <taxon>Bacillati</taxon>
        <taxon>Actinomycetota</taxon>
        <taxon>Actinomycetes</taxon>
        <taxon>Candidatus Nanopelagicales</taxon>
        <taxon>Candidatus Nanopelagicaceae</taxon>
        <taxon>Candidatus Planktophila</taxon>
    </lineage>
</organism>
<dbReference type="GO" id="GO:0016208">
    <property type="term" value="F:AMP binding"/>
    <property type="evidence" value="ECO:0007669"/>
    <property type="project" value="TreeGrafter"/>
</dbReference>
<dbReference type="InterPro" id="IPR050054">
    <property type="entry name" value="UPRTase/APRTase"/>
</dbReference>